<evidence type="ECO:0000313" key="3">
    <source>
        <dbReference type="Proteomes" id="UP000242660"/>
    </source>
</evidence>
<sequence>MKEIDDFDTKRRFGGIARLYGELGLSILRCADVAIIGIGGVGSWVAEALARSAVGKLTLIDLDNVMESNTNRQNNALNGNYGKSKVMAMAERILAINPLCSVIEIEDFVEVDNLDTILGSGHDWIVDAIDNVHVKTALIAWCVERKQKLITVGGAGGQVDPTRIRIDDLVRTIQDPLLSKVRAKLRRQYGFKRDPKAKFNVPAVYSDEPLIYPEIPQVERPLMNIKTPQGLNCAGFGSSMCVTAAFGMAASAYVLRKLTGC</sequence>
<comment type="caution">
    <text evidence="2">The sequence shown here is derived from an EMBL/GenBank/DDBJ whole genome shotgun (WGS) entry which is preliminary data.</text>
</comment>
<dbReference type="PANTHER" id="PTHR43267">
    <property type="entry name" value="TRNA THREONYLCARBAMOYLADENOSINE DEHYDRATASE"/>
    <property type="match status" value="1"/>
</dbReference>
<proteinExistence type="predicted"/>
<dbReference type="Proteomes" id="UP000242660">
    <property type="component" value="Unassembled WGS sequence"/>
</dbReference>
<dbReference type="Pfam" id="PF00899">
    <property type="entry name" value="ThiF"/>
    <property type="match status" value="1"/>
</dbReference>
<dbReference type="CDD" id="cd00755">
    <property type="entry name" value="YgdL_like"/>
    <property type="match status" value="1"/>
</dbReference>
<dbReference type="SUPFAM" id="SSF69572">
    <property type="entry name" value="Activating enzymes of the ubiquitin-like proteins"/>
    <property type="match status" value="1"/>
</dbReference>
<dbReference type="Gene3D" id="3.40.50.720">
    <property type="entry name" value="NAD(P)-binding Rossmann-like Domain"/>
    <property type="match status" value="1"/>
</dbReference>
<gene>
    <name evidence="2" type="primary">tcdA</name>
    <name evidence="2" type="ORF">BZL35_00379</name>
</gene>
<accession>A0ABX5FEL1</accession>
<name>A0ABX5FEL1_9BURK</name>
<feature type="domain" description="THIF-type NAD/FAD binding fold" evidence="1">
    <location>
        <begin position="18"/>
        <end position="164"/>
    </location>
</feature>
<evidence type="ECO:0000259" key="1">
    <source>
        <dbReference type="Pfam" id="PF00899"/>
    </source>
</evidence>
<reference evidence="2 3" key="1">
    <citation type="journal article" date="2017" name="Front. Microbiol.">
        <title>Genome of Ca. Pandoraea novymonadis, an Endosymbiotic Bacterium of the Trypanosomatid Novymonas esmeraldas.</title>
        <authorList>
            <person name="Kostygov A.Y."/>
            <person name="Butenko A."/>
            <person name="Nenarokova A."/>
            <person name="Tashyreva D."/>
            <person name="Flegontov P."/>
            <person name="Lukes J."/>
            <person name="Yurchenko V."/>
        </authorList>
    </citation>
    <scope>NUCLEOTIDE SEQUENCE [LARGE SCALE GENOMIC DNA]</scope>
    <source>
        <strain evidence="2 3">E262</strain>
    </source>
</reference>
<organism evidence="2 3">
    <name type="scientific">Candidatus Pandoraea novymonadis</name>
    <dbReference type="NCBI Taxonomy" id="1808959"/>
    <lineage>
        <taxon>Bacteria</taxon>
        <taxon>Pseudomonadati</taxon>
        <taxon>Pseudomonadota</taxon>
        <taxon>Betaproteobacteria</taxon>
        <taxon>Burkholderiales</taxon>
        <taxon>Burkholderiaceae</taxon>
        <taxon>Pandoraea</taxon>
    </lineage>
</organism>
<dbReference type="EMBL" id="MUHY01000001">
    <property type="protein sequence ID" value="PSB92148.1"/>
    <property type="molecule type" value="Genomic_DNA"/>
</dbReference>
<keyword evidence="3" id="KW-1185">Reference proteome</keyword>
<dbReference type="RefSeq" id="WP_106182335.1">
    <property type="nucleotide sequence ID" value="NZ_MUHY01000001.1"/>
</dbReference>
<dbReference type="InterPro" id="IPR035985">
    <property type="entry name" value="Ubiquitin-activating_enz"/>
</dbReference>
<protein>
    <submittedName>
        <fullName evidence="2">tRNA threonylcarbamoyladenosine dehydratase</fullName>
    </submittedName>
</protein>
<dbReference type="InterPro" id="IPR000594">
    <property type="entry name" value="ThiF_NAD_FAD-bd"/>
</dbReference>
<evidence type="ECO:0000313" key="2">
    <source>
        <dbReference type="EMBL" id="PSB92148.1"/>
    </source>
</evidence>
<dbReference type="InterPro" id="IPR045886">
    <property type="entry name" value="ThiF/MoeB/HesA"/>
</dbReference>
<dbReference type="PANTHER" id="PTHR43267:SF1">
    <property type="entry name" value="TRNA THREONYLCARBAMOYLADENOSINE DEHYDRATASE"/>
    <property type="match status" value="1"/>
</dbReference>